<dbReference type="AlphaFoldDB" id="A0A378PPQ8"/>
<keyword evidence="1" id="KW-0520">NAD</keyword>
<dbReference type="EMBL" id="UGPZ01000002">
    <property type="protein sequence ID" value="STY90557.1"/>
    <property type="molecule type" value="Genomic_DNA"/>
</dbReference>
<evidence type="ECO:0000256" key="1">
    <source>
        <dbReference type="ARBA" id="ARBA00023027"/>
    </source>
</evidence>
<dbReference type="Pfam" id="PF02826">
    <property type="entry name" value="2-Hacid_dh_C"/>
    <property type="match status" value="1"/>
</dbReference>
<dbReference type="PANTHER" id="PTHR48079">
    <property type="entry name" value="PROTEIN YEEZ"/>
    <property type="match status" value="1"/>
</dbReference>
<dbReference type="GO" id="GO:0005737">
    <property type="term" value="C:cytoplasm"/>
    <property type="evidence" value="ECO:0007669"/>
    <property type="project" value="TreeGrafter"/>
</dbReference>
<proteinExistence type="predicted"/>
<dbReference type="GO" id="GO:0051287">
    <property type="term" value="F:NAD binding"/>
    <property type="evidence" value="ECO:0007669"/>
    <property type="project" value="InterPro"/>
</dbReference>
<dbReference type="GO" id="GO:0004029">
    <property type="term" value="F:aldehyde dehydrogenase (NAD+) activity"/>
    <property type="evidence" value="ECO:0007669"/>
    <property type="project" value="TreeGrafter"/>
</dbReference>
<evidence type="ECO:0000313" key="3">
    <source>
        <dbReference type="EMBL" id="STY90557.1"/>
    </source>
</evidence>
<dbReference type="InterPro" id="IPR006140">
    <property type="entry name" value="D-isomer_DH_NAD-bd"/>
</dbReference>
<protein>
    <recommendedName>
        <fullName evidence="2">D-isomer specific 2-hydroxyacid dehydrogenase NAD-binding domain-containing protein</fullName>
    </recommendedName>
</protein>
<name>A0A378PPQ8_MORBO</name>
<dbReference type="InterPro" id="IPR036291">
    <property type="entry name" value="NAD(P)-bd_dom_sf"/>
</dbReference>
<dbReference type="RefSeq" id="WP_115368804.1">
    <property type="nucleotide sequence ID" value="NZ_UGPZ01000002.1"/>
</dbReference>
<evidence type="ECO:0000259" key="2">
    <source>
        <dbReference type="Pfam" id="PF02826"/>
    </source>
</evidence>
<dbReference type="SUPFAM" id="SSF51735">
    <property type="entry name" value="NAD(P)-binding Rossmann-fold domains"/>
    <property type="match status" value="1"/>
</dbReference>
<organism evidence="3 4">
    <name type="scientific">Moraxella bovis</name>
    <dbReference type="NCBI Taxonomy" id="476"/>
    <lineage>
        <taxon>Bacteria</taxon>
        <taxon>Pseudomonadati</taxon>
        <taxon>Pseudomonadota</taxon>
        <taxon>Gammaproteobacteria</taxon>
        <taxon>Moraxellales</taxon>
        <taxon>Moraxellaceae</taxon>
        <taxon>Moraxella</taxon>
    </lineage>
</organism>
<reference evidence="3 4" key="1">
    <citation type="submission" date="2018-06" db="EMBL/GenBank/DDBJ databases">
        <authorList>
            <consortium name="Pathogen Informatics"/>
            <person name="Doyle S."/>
        </authorList>
    </citation>
    <scope>NUCLEOTIDE SEQUENCE [LARGE SCALE GENOMIC DNA]</scope>
    <source>
        <strain evidence="3 4">NCTC9426</strain>
    </source>
</reference>
<evidence type="ECO:0000313" key="4">
    <source>
        <dbReference type="Proteomes" id="UP000254133"/>
    </source>
</evidence>
<dbReference type="PANTHER" id="PTHR48079:SF6">
    <property type="entry name" value="NAD(P)-BINDING DOMAIN-CONTAINING PROTEIN-RELATED"/>
    <property type="match status" value="1"/>
</dbReference>
<sequence>MIDERKNKYLIVGQGDIGKEVAEMLSRAGHDVAGLARTAKSYDEPVQFWQKDARTLTQDELVPFSHIAIIITPNREMTDRVQAYRESYLAVCEHIAGLNLPNLHRVLFVSSTSVYGENGSEWVDVDTSARPSMDTACVLLQAEQVLQDAFGERCAIVRPSGIYHSESVRMNRLAQSAHINGVPSAHYTNRIHRDDLIQVICQVLTLSAVKPMYLVSDCKPVTSLEVINFLCQKYEYLPPKIIHTTPTGKRIRGNVDDWLVFKDYQMGYGC</sequence>
<dbReference type="InterPro" id="IPR051783">
    <property type="entry name" value="NAD(P)-dependent_oxidoreduct"/>
</dbReference>
<dbReference type="Proteomes" id="UP000254133">
    <property type="component" value="Unassembled WGS sequence"/>
</dbReference>
<accession>A0A378PPQ8</accession>
<dbReference type="Gene3D" id="3.40.50.720">
    <property type="entry name" value="NAD(P)-binding Rossmann-like Domain"/>
    <property type="match status" value="1"/>
</dbReference>
<gene>
    <name evidence="3" type="ORF">NCTC9426_00573</name>
</gene>
<feature type="domain" description="D-isomer specific 2-hydroxyacid dehydrogenase NAD-binding" evidence="2">
    <location>
        <begin position="6"/>
        <end position="80"/>
    </location>
</feature>